<name>G0NA26_CAEBE</name>
<evidence type="ECO:0000313" key="2">
    <source>
        <dbReference type="EMBL" id="EGT55921.1"/>
    </source>
</evidence>
<dbReference type="HOGENOM" id="CLU_2560334_0_0_1"/>
<dbReference type="STRING" id="135651.G0NA26"/>
<dbReference type="Proteomes" id="UP000008068">
    <property type="component" value="Unassembled WGS sequence"/>
</dbReference>
<evidence type="ECO:0000256" key="1">
    <source>
        <dbReference type="SAM" id="MobiDB-lite"/>
    </source>
</evidence>
<dbReference type="eggNOG" id="KOG3743">
    <property type="taxonomic scope" value="Eukaryota"/>
</dbReference>
<sequence length="82" mass="8877">MALQMQNNLFQKVDDLSESPTPEMASPSAKRIRLSPNTSSHSDGSIASTSQGGSSGGEEKSSPNKSLFLKNDTETIIRERKH</sequence>
<feature type="compositionally biased region" description="Basic and acidic residues" evidence="1">
    <location>
        <begin position="71"/>
        <end position="82"/>
    </location>
</feature>
<feature type="compositionally biased region" description="Polar residues" evidence="1">
    <location>
        <begin position="1"/>
        <end position="10"/>
    </location>
</feature>
<keyword evidence="3" id="KW-1185">Reference proteome</keyword>
<feature type="region of interest" description="Disordered" evidence="1">
    <location>
        <begin position="1"/>
        <end position="82"/>
    </location>
</feature>
<reference evidence="3" key="1">
    <citation type="submission" date="2011-07" db="EMBL/GenBank/DDBJ databases">
        <authorList>
            <consortium name="Caenorhabditis brenneri Sequencing and Analysis Consortium"/>
            <person name="Wilson R.K."/>
        </authorList>
    </citation>
    <scope>NUCLEOTIDE SEQUENCE [LARGE SCALE GENOMIC DNA]</scope>
    <source>
        <strain evidence="3">PB2801</strain>
    </source>
</reference>
<gene>
    <name evidence="2" type="ORF">CAEBREN_21585</name>
</gene>
<dbReference type="AlphaFoldDB" id="G0NA26"/>
<dbReference type="OrthoDB" id="5899128at2759"/>
<proteinExistence type="predicted"/>
<protein>
    <submittedName>
        <fullName evidence="2">Uncharacterized protein</fullName>
    </submittedName>
</protein>
<evidence type="ECO:0000313" key="3">
    <source>
        <dbReference type="Proteomes" id="UP000008068"/>
    </source>
</evidence>
<accession>G0NA26</accession>
<dbReference type="InParanoid" id="G0NA26"/>
<dbReference type="EMBL" id="GL379853">
    <property type="protein sequence ID" value="EGT55921.1"/>
    <property type="molecule type" value="Genomic_DNA"/>
</dbReference>
<organism evidence="3">
    <name type="scientific">Caenorhabditis brenneri</name>
    <name type="common">Nematode worm</name>
    <dbReference type="NCBI Taxonomy" id="135651"/>
    <lineage>
        <taxon>Eukaryota</taxon>
        <taxon>Metazoa</taxon>
        <taxon>Ecdysozoa</taxon>
        <taxon>Nematoda</taxon>
        <taxon>Chromadorea</taxon>
        <taxon>Rhabditida</taxon>
        <taxon>Rhabditina</taxon>
        <taxon>Rhabditomorpha</taxon>
        <taxon>Rhabditoidea</taxon>
        <taxon>Rhabditidae</taxon>
        <taxon>Peloderinae</taxon>
        <taxon>Caenorhabditis</taxon>
    </lineage>
</organism>